<gene>
    <name evidence="1" type="ORF">C1SCF055_LOCUS4590</name>
</gene>
<protein>
    <submittedName>
        <fullName evidence="1">Uncharacterized protein</fullName>
    </submittedName>
</protein>
<reference evidence="2 3" key="2">
    <citation type="submission" date="2024-05" db="EMBL/GenBank/DDBJ databases">
        <authorList>
            <person name="Chen Y."/>
            <person name="Shah S."/>
            <person name="Dougan E. K."/>
            <person name="Thang M."/>
            <person name="Chan C."/>
        </authorList>
    </citation>
    <scope>NUCLEOTIDE SEQUENCE [LARGE SCALE GENOMIC DNA]</scope>
</reference>
<organism evidence="1">
    <name type="scientific">Cladocopium goreaui</name>
    <dbReference type="NCBI Taxonomy" id="2562237"/>
    <lineage>
        <taxon>Eukaryota</taxon>
        <taxon>Sar</taxon>
        <taxon>Alveolata</taxon>
        <taxon>Dinophyceae</taxon>
        <taxon>Suessiales</taxon>
        <taxon>Symbiodiniaceae</taxon>
        <taxon>Cladocopium</taxon>
    </lineage>
</organism>
<evidence type="ECO:0000313" key="1">
    <source>
        <dbReference type="EMBL" id="CAI3976366.1"/>
    </source>
</evidence>
<name>A0A9P1BN50_9DINO</name>
<evidence type="ECO:0000313" key="2">
    <source>
        <dbReference type="EMBL" id="CAL4763678.1"/>
    </source>
</evidence>
<dbReference type="EMBL" id="CAMXCT030000265">
    <property type="protein sequence ID" value="CAL4763678.1"/>
    <property type="molecule type" value="Genomic_DNA"/>
</dbReference>
<dbReference type="OrthoDB" id="437717at2759"/>
<dbReference type="EMBL" id="CAMXCT020000265">
    <property type="protein sequence ID" value="CAL1129741.1"/>
    <property type="molecule type" value="Genomic_DNA"/>
</dbReference>
<reference evidence="1" key="1">
    <citation type="submission" date="2022-10" db="EMBL/GenBank/DDBJ databases">
        <authorList>
            <person name="Chen Y."/>
            <person name="Dougan E. K."/>
            <person name="Chan C."/>
            <person name="Rhodes N."/>
            <person name="Thang M."/>
        </authorList>
    </citation>
    <scope>NUCLEOTIDE SEQUENCE</scope>
</reference>
<dbReference type="AlphaFoldDB" id="A0A9P1BN50"/>
<comment type="caution">
    <text evidence="1">The sequence shown here is derived from an EMBL/GenBank/DDBJ whole genome shotgun (WGS) entry which is preliminary data.</text>
</comment>
<proteinExistence type="predicted"/>
<keyword evidence="3" id="KW-1185">Reference proteome</keyword>
<sequence>MSMALGTGQMLRLRRNMRREKLALEMRWEGVSGCHGPLLFHPAFRIHFVGSSAVPYRCPWQVQEVLLMFQQMCDFPQGFQCTAGCVEERPLGSSSVFGDVDLLVCMDEKTKRLVEVEDMPDAGRVCCLADFLDASPIEEQSERLHGLISDGSLEKQQLLAARSLVDLDLELSDDSDLCSTAQGVAVAGLTSFLTSLFPEHFKARRTKRGPPFAFRFLVPSTHPAP</sequence>
<accession>A0A9P1BN50</accession>
<dbReference type="Proteomes" id="UP001152797">
    <property type="component" value="Unassembled WGS sequence"/>
</dbReference>
<evidence type="ECO:0000313" key="3">
    <source>
        <dbReference type="Proteomes" id="UP001152797"/>
    </source>
</evidence>
<dbReference type="EMBL" id="CAMXCT010000265">
    <property type="protein sequence ID" value="CAI3976366.1"/>
    <property type="molecule type" value="Genomic_DNA"/>
</dbReference>